<dbReference type="InterPro" id="IPR052950">
    <property type="entry name" value="CISD"/>
</dbReference>
<dbReference type="InterPro" id="IPR018967">
    <property type="entry name" value="FeS-contain_CDGSH-typ"/>
</dbReference>
<keyword evidence="2" id="KW-0479">Metal-binding</keyword>
<keyword evidence="10" id="KW-1185">Reference proteome</keyword>
<protein>
    <recommendedName>
        <fullName evidence="6">Iron-binding zinc finger CDGSH type domain-containing protein</fullName>
    </recommendedName>
</protein>
<keyword evidence="1" id="KW-0001">2Fe-2S</keyword>
<keyword evidence="3" id="KW-0408">Iron</keyword>
<dbReference type="EMBL" id="NIVC01004961">
    <property type="protein sequence ID" value="PAA46262.1"/>
    <property type="molecule type" value="Genomic_DNA"/>
</dbReference>
<evidence type="ECO:0000256" key="4">
    <source>
        <dbReference type="ARBA" id="ARBA00023014"/>
    </source>
</evidence>
<organism evidence="7 10">
    <name type="scientific">Macrostomum lignano</name>
    <dbReference type="NCBI Taxonomy" id="282301"/>
    <lineage>
        <taxon>Eukaryota</taxon>
        <taxon>Metazoa</taxon>
        <taxon>Spiralia</taxon>
        <taxon>Lophotrochozoa</taxon>
        <taxon>Platyhelminthes</taxon>
        <taxon>Rhabditophora</taxon>
        <taxon>Macrostomorpha</taxon>
        <taxon>Macrostomida</taxon>
        <taxon>Macrostomidae</taxon>
        <taxon>Macrostomum</taxon>
    </lineage>
</organism>
<dbReference type="OrthoDB" id="15717at2759"/>
<evidence type="ECO:0000256" key="1">
    <source>
        <dbReference type="ARBA" id="ARBA00022714"/>
    </source>
</evidence>
<evidence type="ECO:0000256" key="5">
    <source>
        <dbReference type="ARBA" id="ARBA00034078"/>
    </source>
</evidence>
<accession>A0A267DCF6</accession>
<gene>
    <name evidence="8" type="ORF">BOX15_Mlig004773g4</name>
    <name evidence="7" type="ORF">BOX15_Mlig006855g1</name>
    <name evidence="9" type="ORF">BOX15_Mlig014096g1</name>
</gene>
<dbReference type="SMART" id="SM00704">
    <property type="entry name" value="ZnF_CDGSH"/>
    <property type="match status" value="2"/>
</dbReference>
<evidence type="ECO:0000313" key="7">
    <source>
        <dbReference type="EMBL" id="PAA46262.1"/>
    </source>
</evidence>
<dbReference type="Gene3D" id="3.40.5.90">
    <property type="entry name" value="CDGSH iron-sulfur domain, mitoNEET-type"/>
    <property type="match status" value="2"/>
</dbReference>
<keyword evidence="4" id="KW-0411">Iron-sulfur</keyword>
<name>A0A267DCF6_9PLAT</name>
<dbReference type="STRING" id="282301.A0A267DCF6"/>
<evidence type="ECO:0000256" key="3">
    <source>
        <dbReference type="ARBA" id="ARBA00023004"/>
    </source>
</evidence>
<dbReference type="EMBL" id="NIVC01000579">
    <property type="protein sequence ID" value="PAA80473.1"/>
    <property type="molecule type" value="Genomic_DNA"/>
</dbReference>
<dbReference type="GO" id="GO:0005739">
    <property type="term" value="C:mitochondrion"/>
    <property type="evidence" value="ECO:0007669"/>
    <property type="project" value="TreeGrafter"/>
</dbReference>
<evidence type="ECO:0000313" key="10">
    <source>
        <dbReference type="Proteomes" id="UP000215902"/>
    </source>
</evidence>
<evidence type="ECO:0000259" key="6">
    <source>
        <dbReference type="SMART" id="SM00704"/>
    </source>
</evidence>
<comment type="caution">
    <text evidence="7">The sequence shown here is derived from an EMBL/GenBank/DDBJ whole genome shotgun (WGS) entry which is preliminary data.</text>
</comment>
<dbReference type="AlphaFoldDB" id="A0A267DCF6"/>
<feature type="domain" description="Iron-binding zinc finger CDGSH type" evidence="6">
    <location>
        <begin position="23"/>
        <end position="60"/>
    </location>
</feature>
<proteinExistence type="predicted"/>
<dbReference type="PANTHER" id="PTHR46491:SF3">
    <property type="entry name" value="CDGSH IRON-SULFUR DOMAIN-CONTAINING PROTEIN 3, MITOCHONDRIAL"/>
    <property type="match status" value="1"/>
</dbReference>
<dbReference type="Proteomes" id="UP000215902">
    <property type="component" value="Unassembled WGS sequence"/>
</dbReference>
<dbReference type="EMBL" id="NIVC01000580">
    <property type="protein sequence ID" value="PAA80469.1"/>
    <property type="molecule type" value="Genomic_DNA"/>
</dbReference>
<evidence type="ECO:0000256" key="2">
    <source>
        <dbReference type="ARBA" id="ARBA00022723"/>
    </source>
</evidence>
<dbReference type="GO" id="GO:0051537">
    <property type="term" value="F:2 iron, 2 sulfur cluster binding"/>
    <property type="evidence" value="ECO:0007669"/>
    <property type="project" value="UniProtKB-KW"/>
</dbReference>
<feature type="non-terminal residue" evidence="7">
    <location>
        <position position="1"/>
    </location>
</feature>
<comment type="cofactor">
    <cofactor evidence="5">
        <name>[2Fe-2S] cluster</name>
        <dbReference type="ChEBI" id="CHEBI:190135"/>
    </cofactor>
</comment>
<evidence type="ECO:0000313" key="8">
    <source>
        <dbReference type="EMBL" id="PAA80469.1"/>
    </source>
</evidence>
<dbReference type="GO" id="GO:0046872">
    <property type="term" value="F:metal ion binding"/>
    <property type="evidence" value="ECO:0007669"/>
    <property type="project" value="UniProtKB-KW"/>
</dbReference>
<dbReference type="PANTHER" id="PTHR46491">
    <property type="entry name" value="CDGSH IRON SULFUR DOMAIN PROTEIN HOMOLOG"/>
    <property type="match status" value="1"/>
</dbReference>
<dbReference type="InterPro" id="IPR042216">
    <property type="entry name" value="MitoNEET_CISD"/>
</dbReference>
<dbReference type="Pfam" id="PF09360">
    <property type="entry name" value="zf-CDGSH"/>
    <property type="match status" value="1"/>
</dbReference>
<feature type="domain" description="Iron-binding zinc finger CDGSH type" evidence="6">
    <location>
        <begin position="67"/>
        <end position="100"/>
    </location>
</feature>
<sequence length="132" mass="14320">ADNSKEPPSPAVPAPACPTFGPSNVRGSSLRPGQSLRWCACGLSQSQPWCDGSHRRAPPGYKPLAWTVPDKPQALYQLCNCKYTKSPPLCDGSHTNLPCQLMAKQADCKDKSNHAQDLTLCSSCGWCPKFQF</sequence>
<evidence type="ECO:0000313" key="9">
    <source>
        <dbReference type="EMBL" id="PAA80473.1"/>
    </source>
</evidence>
<reference evidence="7 10" key="1">
    <citation type="submission" date="2017-06" db="EMBL/GenBank/DDBJ databases">
        <title>A platform for efficient transgenesis in Macrostomum lignano, a flatworm model organism for stem cell research.</title>
        <authorList>
            <person name="Berezikov E."/>
        </authorList>
    </citation>
    <scope>NUCLEOTIDE SEQUENCE [LARGE SCALE GENOMIC DNA]</scope>
    <source>
        <strain evidence="7">DV1</strain>
        <tissue evidence="7">Whole organism</tissue>
    </source>
</reference>